<evidence type="ECO:0000256" key="1">
    <source>
        <dbReference type="SAM" id="MobiDB-lite"/>
    </source>
</evidence>
<organism evidence="2 3">
    <name type="scientific">Tanacetum coccineum</name>
    <dbReference type="NCBI Taxonomy" id="301880"/>
    <lineage>
        <taxon>Eukaryota</taxon>
        <taxon>Viridiplantae</taxon>
        <taxon>Streptophyta</taxon>
        <taxon>Embryophyta</taxon>
        <taxon>Tracheophyta</taxon>
        <taxon>Spermatophyta</taxon>
        <taxon>Magnoliopsida</taxon>
        <taxon>eudicotyledons</taxon>
        <taxon>Gunneridae</taxon>
        <taxon>Pentapetalae</taxon>
        <taxon>asterids</taxon>
        <taxon>campanulids</taxon>
        <taxon>Asterales</taxon>
        <taxon>Asteraceae</taxon>
        <taxon>Asteroideae</taxon>
        <taxon>Anthemideae</taxon>
        <taxon>Anthemidinae</taxon>
        <taxon>Tanacetum</taxon>
    </lineage>
</organism>
<proteinExistence type="predicted"/>
<dbReference type="Proteomes" id="UP001151760">
    <property type="component" value="Unassembled WGS sequence"/>
</dbReference>
<dbReference type="EMBL" id="BQNB010011481">
    <property type="protein sequence ID" value="GJS91133.1"/>
    <property type="molecule type" value="Genomic_DNA"/>
</dbReference>
<feature type="region of interest" description="Disordered" evidence="1">
    <location>
        <begin position="1"/>
        <end position="27"/>
    </location>
</feature>
<protein>
    <submittedName>
        <fullName evidence="2">Uncharacterized protein</fullName>
    </submittedName>
</protein>
<reference evidence="2" key="2">
    <citation type="submission" date="2022-01" db="EMBL/GenBank/DDBJ databases">
        <authorList>
            <person name="Yamashiro T."/>
            <person name="Shiraishi A."/>
            <person name="Satake H."/>
            <person name="Nakayama K."/>
        </authorList>
    </citation>
    <scope>NUCLEOTIDE SEQUENCE</scope>
</reference>
<sequence>MVKEEVKEESKEEESNRKEKTAPDEEKEVDYEILDRKYPIKEWKTEGDDLNAVYQLVRDQISKMRLPGGFDRVLWGLDELWVHTLMTEAGLVIHMLIEKKYHLRKKVLLQMLKLKLESEEDSTMQLSCLDLSRRSLKEFELKTLMELRWIFECWF</sequence>
<gene>
    <name evidence="2" type="ORF">Tco_0773769</name>
</gene>
<keyword evidence="3" id="KW-1185">Reference proteome</keyword>
<accession>A0ABQ4ZQU8</accession>
<name>A0ABQ4ZQU8_9ASTR</name>
<reference evidence="2" key="1">
    <citation type="journal article" date="2022" name="Int. J. Mol. Sci.">
        <title>Draft Genome of Tanacetum Coccineum: Genomic Comparison of Closely Related Tanacetum-Family Plants.</title>
        <authorList>
            <person name="Yamashiro T."/>
            <person name="Shiraishi A."/>
            <person name="Nakayama K."/>
            <person name="Satake H."/>
        </authorList>
    </citation>
    <scope>NUCLEOTIDE SEQUENCE</scope>
</reference>
<comment type="caution">
    <text evidence="2">The sequence shown here is derived from an EMBL/GenBank/DDBJ whole genome shotgun (WGS) entry which is preliminary data.</text>
</comment>
<evidence type="ECO:0000313" key="2">
    <source>
        <dbReference type="EMBL" id="GJS91133.1"/>
    </source>
</evidence>
<feature type="compositionally biased region" description="Basic and acidic residues" evidence="1">
    <location>
        <begin position="1"/>
        <end position="24"/>
    </location>
</feature>
<evidence type="ECO:0000313" key="3">
    <source>
        <dbReference type="Proteomes" id="UP001151760"/>
    </source>
</evidence>